<keyword evidence="4" id="KW-0804">Transcription</keyword>
<evidence type="ECO:0000259" key="6">
    <source>
        <dbReference type="Pfam" id="PF08281"/>
    </source>
</evidence>
<dbReference type="InterPro" id="IPR039425">
    <property type="entry name" value="RNA_pol_sigma-70-like"/>
</dbReference>
<dbReference type="Pfam" id="PF04542">
    <property type="entry name" value="Sigma70_r2"/>
    <property type="match status" value="1"/>
</dbReference>
<dbReference type="PANTHER" id="PTHR43133:SF25">
    <property type="entry name" value="RNA POLYMERASE SIGMA FACTOR RFAY-RELATED"/>
    <property type="match status" value="1"/>
</dbReference>
<organism evidence="7 8">
    <name type="scientific">Nocardioides daphniae</name>
    <dbReference type="NCBI Taxonomy" id="402297"/>
    <lineage>
        <taxon>Bacteria</taxon>
        <taxon>Bacillati</taxon>
        <taxon>Actinomycetota</taxon>
        <taxon>Actinomycetes</taxon>
        <taxon>Propionibacteriales</taxon>
        <taxon>Nocardioidaceae</taxon>
        <taxon>Nocardioides</taxon>
    </lineage>
</organism>
<evidence type="ECO:0000256" key="3">
    <source>
        <dbReference type="ARBA" id="ARBA00023082"/>
    </source>
</evidence>
<dbReference type="InterPro" id="IPR036388">
    <property type="entry name" value="WH-like_DNA-bd_sf"/>
</dbReference>
<evidence type="ECO:0000313" key="8">
    <source>
        <dbReference type="Proteomes" id="UP000630594"/>
    </source>
</evidence>
<feature type="domain" description="RNA polymerase sigma-70 region 2" evidence="5">
    <location>
        <begin position="20"/>
        <end position="88"/>
    </location>
</feature>
<dbReference type="SUPFAM" id="SSF88659">
    <property type="entry name" value="Sigma3 and sigma4 domains of RNA polymerase sigma factors"/>
    <property type="match status" value="1"/>
</dbReference>
<dbReference type="InterPro" id="IPR013249">
    <property type="entry name" value="RNA_pol_sigma70_r4_t2"/>
</dbReference>
<dbReference type="Proteomes" id="UP000630594">
    <property type="component" value="Unassembled WGS sequence"/>
</dbReference>
<evidence type="ECO:0000259" key="5">
    <source>
        <dbReference type="Pfam" id="PF04542"/>
    </source>
</evidence>
<evidence type="ECO:0000256" key="4">
    <source>
        <dbReference type="ARBA" id="ARBA00023163"/>
    </source>
</evidence>
<gene>
    <name evidence="7" type="ORF">GCM10007231_02180</name>
</gene>
<keyword evidence="2" id="KW-0805">Transcription regulation</keyword>
<dbReference type="InterPro" id="IPR014284">
    <property type="entry name" value="RNA_pol_sigma-70_dom"/>
</dbReference>
<dbReference type="RefSeq" id="WP_188420654.1">
    <property type="nucleotide sequence ID" value="NZ_BMCK01000001.1"/>
</dbReference>
<dbReference type="EMBL" id="BMCK01000001">
    <property type="protein sequence ID" value="GGD06990.1"/>
    <property type="molecule type" value="Genomic_DNA"/>
</dbReference>
<keyword evidence="8" id="KW-1185">Reference proteome</keyword>
<sequence>MDTERAPTRIGADPDAFEAFYREHLAYVSRYVALRTTDPHTAADLTAEIFSRSIVAASSYRRSSGPPRAWLTGIARNVVADHARSAARESAAYGRLQGRRLLDEDATERIVDRISAHARGRELLAHVATLPAGQRDLVELVAVDQLPLAEAAQVLGISAGTARVRWHRARRALRDAVPALPAPALEASS</sequence>
<dbReference type="CDD" id="cd06171">
    <property type="entry name" value="Sigma70_r4"/>
    <property type="match status" value="1"/>
</dbReference>
<comment type="similarity">
    <text evidence="1">Belongs to the sigma-70 factor family. ECF subfamily.</text>
</comment>
<feature type="domain" description="RNA polymerase sigma factor 70 region 4 type 2" evidence="6">
    <location>
        <begin position="122"/>
        <end position="173"/>
    </location>
</feature>
<proteinExistence type="inferred from homology"/>
<evidence type="ECO:0000256" key="1">
    <source>
        <dbReference type="ARBA" id="ARBA00010641"/>
    </source>
</evidence>
<dbReference type="Gene3D" id="1.10.1740.10">
    <property type="match status" value="1"/>
</dbReference>
<dbReference type="Pfam" id="PF08281">
    <property type="entry name" value="Sigma70_r4_2"/>
    <property type="match status" value="1"/>
</dbReference>
<dbReference type="NCBIfam" id="TIGR02937">
    <property type="entry name" value="sigma70-ECF"/>
    <property type="match status" value="1"/>
</dbReference>
<keyword evidence="3" id="KW-0731">Sigma factor</keyword>
<dbReference type="Gene3D" id="1.10.10.10">
    <property type="entry name" value="Winged helix-like DNA-binding domain superfamily/Winged helix DNA-binding domain"/>
    <property type="match status" value="1"/>
</dbReference>
<dbReference type="SUPFAM" id="SSF88946">
    <property type="entry name" value="Sigma2 domain of RNA polymerase sigma factors"/>
    <property type="match status" value="1"/>
</dbReference>
<reference evidence="8" key="1">
    <citation type="journal article" date="2019" name="Int. J. Syst. Evol. Microbiol.">
        <title>The Global Catalogue of Microorganisms (GCM) 10K type strain sequencing project: providing services to taxonomists for standard genome sequencing and annotation.</title>
        <authorList>
            <consortium name="The Broad Institute Genomics Platform"/>
            <consortium name="The Broad Institute Genome Sequencing Center for Infectious Disease"/>
            <person name="Wu L."/>
            <person name="Ma J."/>
        </authorList>
    </citation>
    <scope>NUCLEOTIDE SEQUENCE [LARGE SCALE GENOMIC DNA]</scope>
    <source>
        <strain evidence="8">CCM 7403</strain>
    </source>
</reference>
<dbReference type="InterPro" id="IPR013324">
    <property type="entry name" value="RNA_pol_sigma_r3/r4-like"/>
</dbReference>
<name>A0ABQ1PYG0_9ACTN</name>
<accession>A0ABQ1PYG0</accession>
<dbReference type="PANTHER" id="PTHR43133">
    <property type="entry name" value="RNA POLYMERASE ECF-TYPE SIGMA FACTO"/>
    <property type="match status" value="1"/>
</dbReference>
<evidence type="ECO:0000256" key="2">
    <source>
        <dbReference type="ARBA" id="ARBA00023015"/>
    </source>
</evidence>
<comment type="caution">
    <text evidence="7">The sequence shown here is derived from an EMBL/GenBank/DDBJ whole genome shotgun (WGS) entry which is preliminary data.</text>
</comment>
<evidence type="ECO:0000313" key="7">
    <source>
        <dbReference type="EMBL" id="GGD06990.1"/>
    </source>
</evidence>
<dbReference type="InterPro" id="IPR007627">
    <property type="entry name" value="RNA_pol_sigma70_r2"/>
</dbReference>
<dbReference type="InterPro" id="IPR013325">
    <property type="entry name" value="RNA_pol_sigma_r2"/>
</dbReference>
<protein>
    <submittedName>
        <fullName evidence="7">RNA polymerase sigma factor</fullName>
    </submittedName>
</protein>